<evidence type="ECO:0000313" key="1">
    <source>
        <dbReference type="EMBL" id="URD73293.1"/>
    </source>
</evidence>
<reference evidence="1" key="1">
    <citation type="submission" date="2022-05" db="EMBL/GenBank/DDBJ databases">
        <title>The Musa troglodytarum L. genome provides insights into the mechanism of non-climacteric behaviour and enrichment of carotenoids.</title>
        <authorList>
            <person name="Wang J."/>
        </authorList>
    </citation>
    <scope>NUCLEOTIDE SEQUENCE</scope>
    <source>
        <tissue evidence="1">Leaf</tissue>
    </source>
</reference>
<evidence type="ECO:0000313" key="2">
    <source>
        <dbReference type="Proteomes" id="UP001055439"/>
    </source>
</evidence>
<protein>
    <submittedName>
        <fullName evidence="1">Uncharacterized protein</fullName>
    </submittedName>
</protein>
<gene>
    <name evidence="1" type="ORF">MUK42_34099</name>
</gene>
<dbReference type="EMBL" id="CP097502">
    <property type="protein sequence ID" value="URD73293.1"/>
    <property type="molecule type" value="Genomic_DNA"/>
</dbReference>
<keyword evidence="2" id="KW-1185">Reference proteome</keyword>
<accession>A0A9E7EC90</accession>
<dbReference type="AlphaFoldDB" id="A0A9E7EC90"/>
<sequence length="153" mass="17535">MIRSRRSSIVPTPRLLTRSSAPVYGDLERYSDGIQKCVGDRPKPRYVDGEKMRWTGELLDARGAREGRLATEWCGRTAPTGLDEKGSLVTTCPFISTLLHRSRISVRQLRRYLFDCKTTHGREFVRPREVMGLQREKIILNLATTALRDRTVM</sequence>
<name>A0A9E7EC90_9LILI</name>
<organism evidence="1 2">
    <name type="scientific">Musa troglodytarum</name>
    <name type="common">fe'i banana</name>
    <dbReference type="NCBI Taxonomy" id="320322"/>
    <lineage>
        <taxon>Eukaryota</taxon>
        <taxon>Viridiplantae</taxon>
        <taxon>Streptophyta</taxon>
        <taxon>Embryophyta</taxon>
        <taxon>Tracheophyta</taxon>
        <taxon>Spermatophyta</taxon>
        <taxon>Magnoliopsida</taxon>
        <taxon>Liliopsida</taxon>
        <taxon>Zingiberales</taxon>
        <taxon>Musaceae</taxon>
        <taxon>Musa</taxon>
    </lineage>
</organism>
<dbReference type="Proteomes" id="UP001055439">
    <property type="component" value="Chromosome 1"/>
</dbReference>
<proteinExistence type="predicted"/>